<dbReference type="SUPFAM" id="SSF49879">
    <property type="entry name" value="SMAD/FHA domain"/>
    <property type="match status" value="1"/>
</dbReference>
<evidence type="ECO:0000256" key="13">
    <source>
        <dbReference type="ARBA" id="ARBA00032750"/>
    </source>
</evidence>
<feature type="compositionally biased region" description="Polar residues" evidence="18">
    <location>
        <begin position="238"/>
        <end position="251"/>
    </location>
</feature>
<evidence type="ECO:0000256" key="16">
    <source>
        <dbReference type="ARBA" id="ARBA00045142"/>
    </source>
</evidence>
<evidence type="ECO:0000256" key="18">
    <source>
        <dbReference type="SAM" id="MobiDB-lite"/>
    </source>
</evidence>
<keyword evidence="11" id="KW-0539">Nucleus</keyword>
<dbReference type="STRING" id="645134.A0A0L0HH69"/>
<dbReference type="CDD" id="cd22671">
    <property type="entry name" value="FHA_APTX-like"/>
    <property type="match status" value="1"/>
</dbReference>
<dbReference type="InterPro" id="IPR041388">
    <property type="entry name" value="FHA_2"/>
</dbReference>
<feature type="region of interest" description="Disordered" evidence="18">
    <location>
        <begin position="113"/>
        <end position="202"/>
    </location>
</feature>
<evidence type="ECO:0000256" key="14">
    <source>
        <dbReference type="ARBA" id="ARBA00044639"/>
    </source>
</evidence>
<dbReference type="GO" id="GO:0003725">
    <property type="term" value="F:double-stranded RNA binding"/>
    <property type="evidence" value="ECO:0007669"/>
    <property type="project" value="TreeGrafter"/>
</dbReference>
<dbReference type="GO" id="GO:1990165">
    <property type="term" value="F:single-strand break-containing DNA binding"/>
    <property type="evidence" value="ECO:0007669"/>
    <property type="project" value="TreeGrafter"/>
</dbReference>
<keyword evidence="6" id="KW-0479">Metal-binding</keyword>
<evidence type="ECO:0000256" key="5">
    <source>
        <dbReference type="ARBA" id="ARBA00018614"/>
    </source>
</evidence>
<dbReference type="InParanoid" id="A0A0L0HH69"/>
<dbReference type="GO" id="GO:0033699">
    <property type="term" value="F:DNA 5'-adenosine monophosphate hydrolase activity"/>
    <property type="evidence" value="ECO:0007669"/>
    <property type="project" value="UniProtKB-EC"/>
</dbReference>
<dbReference type="SUPFAM" id="SSF54197">
    <property type="entry name" value="HIT-like"/>
    <property type="match status" value="1"/>
</dbReference>
<evidence type="ECO:0000256" key="11">
    <source>
        <dbReference type="ARBA" id="ARBA00023242"/>
    </source>
</evidence>
<dbReference type="InterPro" id="IPR019406">
    <property type="entry name" value="APLF_PBZ"/>
</dbReference>
<keyword evidence="8" id="KW-0378">Hydrolase</keyword>
<dbReference type="FunFam" id="3.30.428.10:FF:000004">
    <property type="entry name" value="aprataxin isoform X2"/>
    <property type="match status" value="1"/>
</dbReference>
<dbReference type="VEuPathDB" id="FungiDB:SPPG_03918"/>
<protein>
    <recommendedName>
        <fullName evidence="5">Aprataxin</fullName>
        <ecNumber evidence="4">3.6.1.71</ecNumber>
        <ecNumber evidence="3">3.6.1.72</ecNumber>
    </recommendedName>
    <alternativeName>
        <fullName evidence="13">Forkhead-associated domain histidine triad-like protein</fullName>
    </alternativeName>
</protein>
<feature type="compositionally biased region" description="Polar residues" evidence="18">
    <location>
        <begin position="325"/>
        <end position="337"/>
    </location>
</feature>
<dbReference type="GO" id="GO:0030983">
    <property type="term" value="F:mismatched DNA binding"/>
    <property type="evidence" value="ECO:0007669"/>
    <property type="project" value="TreeGrafter"/>
</dbReference>
<evidence type="ECO:0000256" key="6">
    <source>
        <dbReference type="ARBA" id="ARBA00022723"/>
    </source>
</evidence>
<keyword evidence="9" id="KW-0862">Zinc</keyword>
<gene>
    <name evidence="20" type="ORF">SPPG_03918</name>
</gene>
<evidence type="ECO:0000259" key="19">
    <source>
        <dbReference type="PROSITE" id="PS51084"/>
    </source>
</evidence>
<feature type="compositionally biased region" description="Acidic residues" evidence="18">
    <location>
        <begin position="162"/>
        <end position="202"/>
    </location>
</feature>
<comment type="function">
    <text evidence="16">DNA-binding protein involved in single-strand DNA break repair, double-strand DNA break repair and base excision repair. Resolves abortive DNA ligation intermediates formed either at base excision sites, or when DNA ligases attempt to repair non-ligatable breaks induced by reactive oxygen species. Catalyzes the release of adenylate groups covalently linked to 5'-phosphate termini, resulting in the production of 5'-phosphate termini that can be efficiently rejoined. Also able to hydrolyze adenosine 5'-monophosphoramidate (AMP-NH(2)) and diadenosine tetraphosphate (AppppA), but with lower catalytic activity. Likewise, catalyzes the release of 3'-linked guanosine (DNAppG) and inosine (DNAppI) from DNA, but has higher specific activity with 5'-linked adenosine (AppDNA).</text>
</comment>
<keyword evidence="21" id="KW-1185">Reference proteome</keyword>
<dbReference type="EMBL" id="KQ257455">
    <property type="protein sequence ID" value="KND00811.1"/>
    <property type="molecule type" value="Genomic_DNA"/>
</dbReference>
<dbReference type="InterPro" id="IPR011146">
    <property type="entry name" value="HIT-like"/>
</dbReference>
<dbReference type="Pfam" id="PF17913">
    <property type="entry name" value="FHA_2"/>
    <property type="match status" value="1"/>
</dbReference>
<dbReference type="InterPro" id="IPR032566">
    <property type="entry name" value="Znf-C2HE"/>
</dbReference>
<evidence type="ECO:0000256" key="15">
    <source>
        <dbReference type="ARBA" id="ARBA00044713"/>
    </source>
</evidence>
<evidence type="ECO:0000256" key="4">
    <source>
        <dbReference type="ARBA" id="ARBA00012496"/>
    </source>
</evidence>
<comment type="catalytic activity">
    <reaction evidence="15">
        <text>a 5'-end adenosine-5'-diphospho-5'-ribonucleoside-2'-deoxyribonucleotide-DNA + H2O = a 5'-end 5'-phospho-ribonucleoside-2'-deoxyribonucleotide-DNA + AMP + 2 H(+)</text>
        <dbReference type="Rhea" id="RHEA:52132"/>
        <dbReference type="Rhea" id="RHEA-COMP:13182"/>
        <dbReference type="Rhea" id="RHEA-COMP:13183"/>
        <dbReference type="ChEBI" id="CHEBI:15377"/>
        <dbReference type="ChEBI" id="CHEBI:15378"/>
        <dbReference type="ChEBI" id="CHEBI:136414"/>
        <dbReference type="ChEBI" id="CHEBI:136415"/>
        <dbReference type="ChEBI" id="CHEBI:456215"/>
        <dbReference type="EC" id="3.6.1.71"/>
    </reaction>
</comment>
<organism evidence="20 21">
    <name type="scientific">Spizellomyces punctatus (strain DAOM BR117)</name>
    <dbReference type="NCBI Taxonomy" id="645134"/>
    <lineage>
        <taxon>Eukaryota</taxon>
        <taxon>Fungi</taxon>
        <taxon>Fungi incertae sedis</taxon>
        <taxon>Chytridiomycota</taxon>
        <taxon>Chytridiomycota incertae sedis</taxon>
        <taxon>Chytridiomycetes</taxon>
        <taxon>Spizellomycetales</taxon>
        <taxon>Spizellomycetaceae</taxon>
        <taxon>Spizellomyces</taxon>
    </lineage>
</organism>
<dbReference type="GO" id="GO:0003697">
    <property type="term" value="F:single-stranded DNA binding"/>
    <property type="evidence" value="ECO:0007669"/>
    <property type="project" value="TreeGrafter"/>
</dbReference>
<comment type="catalytic activity">
    <reaction evidence="14">
        <text>a 5'-end adenosine-5'-diphospho-5'-2'-deoxyribonucleoside-DNA + H2O = a 5'-end 5'-phospho-2'-deoxyribonucleoside-DNA + AMP + 2 H(+)</text>
        <dbReference type="Rhea" id="RHEA:52128"/>
        <dbReference type="Rhea" id="RHEA-COMP:13180"/>
        <dbReference type="Rhea" id="RHEA-COMP:13181"/>
        <dbReference type="ChEBI" id="CHEBI:15377"/>
        <dbReference type="ChEBI" id="CHEBI:15378"/>
        <dbReference type="ChEBI" id="CHEBI:136412"/>
        <dbReference type="ChEBI" id="CHEBI:136413"/>
        <dbReference type="ChEBI" id="CHEBI:456215"/>
        <dbReference type="EC" id="3.6.1.71"/>
    </reaction>
</comment>
<dbReference type="eggNOG" id="KOG2134">
    <property type="taxonomic scope" value="Eukaryota"/>
</dbReference>
<dbReference type="InterPro" id="IPR019808">
    <property type="entry name" value="Histidine_triad_CS"/>
</dbReference>
<evidence type="ECO:0000256" key="17">
    <source>
        <dbReference type="PROSITE-ProRule" id="PRU00464"/>
    </source>
</evidence>
<evidence type="ECO:0000256" key="12">
    <source>
        <dbReference type="ARBA" id="ARBA00024601"/>
    </source>
</evidence>
<evidence type="ECO:0000256" key="10">
    <source>
        <dbReference type="ARBA" id="ARBA00023125"/>
    </source>
</evidence>
<dbReference type="OMA" id="YATETTW"/>
<dbReference type="SUPFAM" id="SSF52949">
    <property type="entry name" value="Macro domain-like"/>
    <property type="match status" value="1"/>
</dbReference>
<dbReference type="Gene3D" id="2.60.200.20">
    <property type="match status" value="1"/>
</dbReference>
<dbReference type="eggNOG" id="KOG0562">
    <property type="taxonomic scope" value="Eukaryota"/>
</dbReference>
<dbReference type="InterPro" id="IPR043472">
    <property type="entry name" value="Macro_dom-like"/>
</dbReference>
<dbReference type="GO" id="GO:0005730">
    <property type="term" value="C:nucleolus"/>
    <property type="evidence" value="ECO:0007669"/>
    <property type="project" value="UniProtKB-SubCell"/>
</dbReference>
<proteinExistence type="predicted"/>
<dbReference type="Gene3D" id="3.30.428.10">
    <property type="entry name" value="HIT-like"/>
    <property type="match status" value="1"/>
</dbReference>
<name>A0A0L0HH69_SPIPD</name>
<dbReference type="InterPro" id="IPR036265">
    <property type="entry name" value="HIT-like_sf"/>
</dbReference>
<dbReference type="AlphaFoldDB" id="A0A0L0HH69"/>
<dbReference type="RefSeq" id="XP_016608850.1">
    <property type="nucleotide sequence ID" value="XM_016752168.1"/>
</dbReference>
<dbReference type="InterPro" id="IPR008984">
    <property type="entry name" value="SMAD_FHA_dom_sf"/>
</dbReference>
<evidence type="ECO:0000313" key="21">
    <source>
        <dbReference type="Proteomes" id="UP000053201"/>
    </source>
</evidence>
<dbReference type="OrthoDB" id="3512845at2759"/>
<comment type="catalytic activity">
    <reaction evidence="12">
        <text>a 3'-end 2'-deoxyribonucleotide-3'-diphospho-5'-guanosine-DNA + H2O = a 3'-end 2'-deoxyribonucleotide 3'-phosphate-DNA + GMP + 2 H(+)</text>
        <dbReference type="Rhea" id="RHEA:52140"/>
        <dbReference type="Rhea" id="RHEA-COMP:13186"/>
        <dbReference type="Rhea" id="RHEA-COMP:13187"/>
        <dbReference type="ChEBI" id="CHEBI:15377"/>
        <dbReference type="ChEBI" id="CHEBI:15378"/>
        <dbReference type="ChEBI" id="CHEBI:58115"/>
        <dbReference type="ChEBI" id="CHEBI:136419"/>
        <dbReference type="ChEBI" id="CHEBI:136420"/>
        <dbReference type="EC" id="3.6.1.72"/>
    </reaction>
</comment>
<dbReference type="EC" id="3.6.1.72" evidence="3"/>
<dbReference type="PANTHER" id="PTHR12486:SF4">
    <property type="entry name" value="APRATAXIN"/>
    <property type="match status" value="1"/>
</dbReference>
<dbReference type="GO" id="GO:0000012">
    <property type="term" value="P:single strand break repair"/>
    <property type="evidence" value="ECO:0007669"/>
    <property type="project" value="TreeGrafter"/>
</dbReference>
<dbReference type="Pfam" id="PF11969">
    <property type="entry name" value="DcpS_C"/>
    <property type="match status" value="1"/>
</dbReference>
<dbReference type="GeneID" id="27687402"/>
<dbReference type="PROSITE" id="PS00892">
    <property type="entry name" value="HIT_1"/>
    <property type="match status" value="1"/>
</dbReference>
<dbReference type="EC" id="3.6.1.71" evidence="4"/>
<feature type="compositionally biased region" description="Low complexity" evidence="18">
    <location>
        <begin position="283"/>
        <end position="295"/>
    </location>
</feature>
<evidence type="ECO:0000256" key="3">
    <source>
        <dbReference type="ARBA" id="ARBA00012495"/>
    </source>
</evidence>
<evidence type="ECO:0000256" key="2">
    <source>
        <dbReference type="ARBA" id="ARBA00004642"/>
    </source>
</evidence>
<feature type="compositionally biased region" description="Basic and acidic residues" evidence="18">
    <location>
        <begin position="342"/>
        <end position="360"/>
    </location>
</feature>
<evidence type="ECO:0000256" key="8">
    <source>
        <dbReference type="ARBA" id="ARBA00022801"/>
    </source>
</evidence>
<dbReference type="GO" id="GO:0005654">
    <property type="term" value="C:nucleoplasm"/>
    <property type="evidence" value="ECO:0007669"/>
    <property type="project" value="UniProtKB-SubCell"/>
</dbReference>
<dbReference type="Pfam" id="PF16278">
    <property type="entry name" value="zf-C2HE"/>
    <property type="match status" value="1"/>
</dbReference>
<evidence type="ECO:0000313" key="20">
    <source>
        <dbReference type="EMBL" id="KND00811.1"/>
    </source>
</evidence>
<dbReference type="PANTHER" id="PTHR12486">
    <property type="entry name" value="APRATAXIN-RELATED"/>
    <property type="match status" value="1"/>
</dbReference>
<dbReference type="GO" id="GO:0120108">
    <property type="term" value="F:DNA-3'-diphospho-5'-guanosine diphosphatase activity"/>
    <property type="evidence" value="ECO:0007669"/>
    <property type="project" value="UniProtKB-EC"/>
</dbReference>
<dbReference type="Pfam" id="PF10283">
    <property type="entry name" value="zf-CCHH"/>
    <property type="match status" value="1"/>
</dbReference>
<feature type="domain" description="HIT" evidence="19">
    <location>
        <begin position="603"/>
        <end position="708"/>
    </location>
</feature>
<evidence type="ECO:0000256" key="7">
    <source>
        <dbReference type="ARBA" id="ARBA00022771"/>
    </source>
</evidence>
<comment type="caution">
    <text evidence="17">Lacks conserved residue(s) required for the propagation of feature annotation.</text>
</comment>
<dbReference type="Proteomes" id="UP000053201">
    <property type="component" value="Unassembled WGS sequence"/>
</dbReference>
<dbReference type="Gene3D" id="3.40.220.10">
    <property type="entry name" value="Leucine Aminopeptidase, subunit E, domain 1"/>
    <property type="match status" value="2"/>
</dbReference>
<sequence length="779" mass="87868">MYAISLIEDNGERHLLEAEKDKEGIIILGRKIWGVETKRCSRQQVQLKYNNETGSITIRQLGPNDSFVRIDGAAEEAVGKDNEFELRSGDGFFLLQGEHYYQIEVKLLDGQPSAIAGKKRPPGTTDDDDERVSKRRVHGRSSTKVQDVKATLRNRRRRSIDQDQDDYYDPDDPDFVVSDEDVEYEEDEDEDEMEGPDDLLDDVDSRRVCKYGQSCYRKNPMHFAEFAHPWLDKDSSQLNAKLTKSGTSTGDVKTRRSSRSSATRKVSYRDEEDDGGVNEKDVSSNIPNPIKISSPVTNLPPVLSRSSVEDKDTEADQGDADQKIPINTNDSGETCQSLGDVRQSRLPDNKRVDDSNHTDHGVDRIAVASISTTEGQFDVDKAAECASKIIREFLSLPTWLNVECVLVDANEAILNQFHQRLADLPRFRVIQGDISRMHTSQGLACRAIVVETSWRWKPSATASCKAVHERAGVELMQSAKQLYPKPAEIGKAYPVPVESTSPLFMDEHVEQVIHVVGPNLNPKRPDCLSNDDDAVAKLETVYKAIFNSFADLRGLTTSDRTTDTKNAFSVLMSQPRTPVSLGDEADVADMPKSGGRWNDALRPYCLHPEQHPQDVLSYDDHLVVIRDKYPKAKKHLLILPRQPRDGLAVLSREDLPLLDSMKRKADEVVNEMRKKDASLEFRIGFHAIPSMRQLHMHVISQDFDSAALKNKKHWNSFTSQFFLDFDTVRSMLDAKGQVRYNEATYEAMLKGPLLCHRCKTECRNIPSLKKHIAECGIKQ</sequence>
<comment type="subcellular location">
    <subcellularLocation>
        <location evidence="1">Nucleus</location>
        <location evidence="1">Nucleolus</location>
    </subcellularLocation>
    <subcellularLocation>
        <location evidence="2">Nucleus</location>
        <location evidence="2">Nucleoplasm</location>
    </subcellularLocation>
</comment>
<feature type="region of interest" description="Disordered" evidence="18">
    <location>
        <begin position="238"/>
        <end position="360"/>
    </location>
</feature>
<evidence type="ECO:0000256" key="9">
    <source>
        <dbReference type="ARBA" id="ARBA00022833"/>
    </source>
</evidence>
<keyword evidence="10" id="KW-0238">DNA-binding</keyword>
<evidence type="ECO:0000256" key="1">
    <source>
        <dbReference type="ARBA" id="ARBA00004604"/>
    </source>
</evidence>
<dbReference type="PROSITE" id="PS51084">
    <property type="entry name" value="HIT_2"/>
    <property type="match status" value="1"/>
</dbReference>
<keyword evidence="7" id="KW-0863">Zinc-finger</keyword>
<accession>A0A0L0HH69</accession>
<reference evidence="20 21" key="1">
    <citation type="submission" date="2009-08" db="EMBL/GenBank/DDBJ databases">
        <title>The Genome Sequence of Spizellomyces punctatus strain DAOM BR117.</title>
        <authorList>
            <consortium name="The Broad Institute Genome Sequencing Platform"/>
            <person name="Russ C."/>
            <person name="Cuomo C."/>
            <person name="Shea T."/>
            <person name="Young S.K."/>
            <person name="Zeng Q."/>
            <person name="Koehrsen M."/>
            <person name="Haas B."/>
            <person name="Borodovsky M."/>
            <person name="Guigo R."/>
            <person name="Alvarado L."/>
            <person name="Berlin A."/>
            <person name="Bochicchio J."/>
            <person name="Borenstein D."/>
            <person name="Chapman S."/>
            <person name="Chen Z."/>
            <person name="Engels R."/>
            <person name="Freedman E."/>
            <person name="Gellesch M."/>
            <person name="Goldberg J."/>
            <person name="Griggs A."/>
            <person name="Gujja S."/>
            <person name="Heiman D."/>
            <person name="Hepburn T."/>
            <person name="Howarth C."/>
            <person name="Jen D."/>
            <person name="Larson L."/>
            <person name="Lewis B."/>
            <person name="Mehta T."/>
            <person name="Park D."/>
            <person name="Pearson M."/>
            <person name="Roberts A."/>
            <person name="Saif S."/>
            <person name="Shenoy N."/>
            <person name="Sisk P."/>
            <person name="Stolte C."/>
            <person name="Sykes S."/>
            <person name="Thomson T."/>
            <person name="Walk T."/>
            <person name="White J."/>
            <person name="Yandava C."/>
            <person name="Burger G."/>
            <person name="Gray M.W."/>
            <person name="Holland P.W.H."/>
            <person name="King N."/>
            <person name="Lang F.B.F."/>
            <person name="Roger A.J."/>
            <person name="Ruiz-Trillo I."/>
            <person name="Lander E."/>
            <person name="Nusbaum C."/>
        </authorList>
    </citation>
    <scope>NUCLEOTIDE SEQUENCE [LARGE SCALE GENOMIC DNA]</scope>
    <source>
        <strain evidence="20 21">DAOM BR117</strain>
    </source>
</reference>
<dbReference type="GO" id="GO:0008270">
    <property type="term" value="F:zinc ion binding"/>
    <property type="evidence" value="ECO:0007669"/>
    <property type="project" value="UniProtKB-KW"/>
</dbReference>